<keyword evidence="12" id="KW-1185">Reference proteome</keyword>
<comment type="similarity">
    <text evidence="10">Belongs to the ELO family.</text>
</comment>
<dbReference type="GO" id="GO:0034625">
    <property type="term" value="P:fatty acid elongation, monounsaturated fatty acid"/>
    <property type="evidence" value="ECO:0007669"/>
    <property type="project" value="TreeGrafter"/>
</dbReference>
<dbReference type="AlphaFoldDB" id="A0AAW1CVJ1"/>
<evidence type="ECO:0000256" key="9">
    <source>
        <dbReference type="ARBA" id="ARBA00023160"/>
    </source>
</evidence>
<evidence type="ECO:0000256" key="3">
    <source>
        <dbReference type="ARBA" id="ARBA00022679"/>
    </source>
</evidence>
<dbReference type="InterPro" id="IPR002076">
    <property type="entry name" value="ELO_fam"/>
</dbReference>
<keyword evidence="3 10" id="KW-0808">Transferase</keyword>
<dbReference type="PANTHER" id="PTHR11157:SF103">
    <property type="entry name" value="ELONGATION OF VERY LONG CHAIN FATTY ACIDS PROTEIN"/>
    <property type="match status" value="1"/>
</dbReference>
<dbReference type="GO" id="GO:0042761">
    <property type="term" value="P:very long-chain fatty acid biosynthetic process"/>
    <property type="evidence" value="ECO:0007669"/>
    <property type="project" value="TreeGrafter"/>
</dbReference>
<feature type="transmembrane region" description="Helical" evidence="10">
    <location>
        <begin position="209"/>
        <end position="231"/>
    </location>
</feature>
<evidence type="ECO:0000313" key="12">
    <source>
        <dbReference type="Proteomes" id="UP001461498"/>
    </source>
</evidence>
<feature type="transmembrane region" description="Helical" evidence="10">
    <location>
        <begin position="177"/>
        <end position="197"/>
    </location>
</feature>
<evidence type="ECO:0000256" key="6">
    <source>
        <dbReference type="ARBA" id="ARBA00022989"/>
    </source>
</evidence>
<accession>A0AAW1CVJ1</accession>
<evidence type="ECO:0000256" key="7">
    <source>
        <dbReference type="ARBA" id="ARBA00023098"/>
    </source>
</evidence>
<dbReference type="GO" id="GO:0030148">
    <property type="term" value="P:sphingolipid biosynthetic process"/>
    <property type="evidence" value="ECO:0007669"/>
    <property type="project" value="TreeGrafter"/>
</dbReference>
<evidence type="ECO:0000256" key="2">
    <source>
        <dbReference type="ARBA" id="ARBA00022516"/>
    </source>
</evidence>
<dbReference type="GO" id="GO:0034626">
    <property type="term" value="P:fatty acid elongation, polyunsaturated fatty acid"/>
    <property type="evidence" value="ECO:0007669"/>
    <property type="project" value="TreeGrafter"/>
</dbReference>
<dbReference type="Proteomes" id="UP001461498">
    <property type="component" value="Unassembled WGS sequence"/>
</dbReference>
<feature type="transmembrane region" description="Helical" evidence="10">
    <location>
        <begin position="36"/>
        <end position="53"/>
    </location>
</feature>
<reference evidence="11 12" key="1">
    <citation type="submission" date="2022-12" db="EMBL/GenBank/DDBJ databases">
        <title>Chromosome-level genome assembly of true bugs.</title>
        <authorList>
            <person name="Ma L."/>
            <person name="Li H."/>
        </authorList>
    </citation>
    <scope>NUCLEOTIDE SEQUENCE [LARGE SCALE GENOMIC DNA]</scope>
    <source>
        <strain evidence="11">Lab_2022b</strain>
    </source>
</reference>
<evidence type="ECO:0000256" key="8">
    <source>
        <dbReference type="ARBA" id="ARBA00023136"/>
    </source>
</evidence>
<sequence length="286" mass="33501">MAELEIMKYSIADENEFLLSPADRVVDDWPMMSNPAPVLLLTGFYLYFVLSLGPKLMEHRKPFDLKYVMIVYNFCQVVFSAWLCSKLFSSFSVLTYIYTHACSPMPRHNNPMIILLNTASWWYFMSKVVELLDTLFFVLRKKQNQVTVLHVYHHAIMVISTWGYLKYARGEQGIIPGFLNSVVHVIMYSYYLLAALGPRVQKYLWWKKYLTKLQLGQFVLILLYLSTMIILDCQVPRGLTLYMSFNTFIFLILFINFYKKSYSKGTKPSLMNTCHLQPINSNEKND</sequence>
<comment type="catalytic activity">
    <reaction evidence="10">
        <text>a very-long-chain acyl-CoA + malonyl-CoA + H(+) = a very-long-chain 3-oxoacyl-CoA + CO2 + CoA</text>
        <dbReference type="Rhea" id="RHEA:32727"/>
        <dbReference type="ChEBI" id="CHEBI:15378"/>
        <dbReference type="ChEBI" id="CHEBI:16526"/>
        <dbReference type="ChEBI" id="CHEBI:57287"/>
        <dbReference type="ChEBI" id="CHEBI:57384"/>
        <dbReference type="ChEBI" id="CHEBI:90725"/>
        <dbReference type="ChEBI" id="CHEBI:90736"/>
        <dbReference type="EC" id="2.3.1.199"/>
    </reaction>
</comment>
<dbReference type="Pfam" id="PF01151">
    <property type="entry name" value="ELO"/>
    <property type="match status" value="1"/>
</dbReference>
<evidence type="ECO:0000256" key="5">
    <source>
        <dbReference type="ARBA" id="ARBA00022832"/>
    </source>
</evidence>
<keyword evidence="2 10" id="KW-0444">Lipid biosynthesis</keyword>
<dbReference type="EMBL" id="JAPXFL010000010">
    <property type="protein sequence ID" value="KAK9500607.1"/>
    <property type="molecule type" value="Genomic_DNA"/>
</dbReference>
<dbReference type="GO" id="GO:0005789">
    <property type="term" value="C:endoplasmic reticulum membrane"/>
    <property type="evidence" value="ECO:0007669"/>
    <property type="project" value="TreeGrafter"/>
</dbReference>
<dbReference type="GO" id="GO:0009922">
    <property type="term" value="F:fatty acid elongase activity"/>
    <property type="evidence" value="ECO:0007669"/>
    <property type="project" value="UniProtKB-EC"/>
</dbReference>
<keyword evidence="8 10" id="KW-0472">Membrane</keyword>
<gene>
    <name evidence="11" type="ORF">O3M35_001845</name>
</gene>
<evidence type="ECO:0000256" key="1">
    <source>
        <dbReference type="ARBA" id="ARBA00004141"/>
    </source>
</evidence>
<keyword evidence="6 10" id="KW-1133">Transmembrane helix</keyword>
<evidence type="ECO:0000256" key="4">
    <source>
        <dbReference type="ARBA" id="ARBA00022692"/>
    </source>
</evidence>
<evidence type="ECO:0000313" key="11">
    <source>
        <dbReference type="EMBL" id="KAK9500607.1"/>
    </source>
</evidence>
<dbReference type="EC" id="2.3.1.199" evidence="10"/>
<name>A0AAW1CVJ1_9HEMI</name>
<comment type="caution">
    <text evidence="11">The sequence shown here is derived from an EMBL/GenBank/DDBJ whole genome shotgun (WGS) entry which is preliminary data.</text>
</comment>
<keyword evidence="7 10" id="KW-0443">Lipid metabolism</keyword>
<feature type="transmembrane region" description="Helical" evidence="10">
    <location>
        <begin position="74"/>
        <end position="99"/>
    </location>
</feature>
<proteinExistence type="inferred from homology"/>
<feature type="transmembrane region" description="Helical" evidence="10">
    <location>
        <begin position="119"/>
        <end position="139"/>
    </location>
</feature>
<dbReference type="GO" id="GO:0019367">
    <property type="term" value="P:fatty acid elongation, saturated fatty acid"/>
    <property type="evidence" value="ECO:0007669"/>
    <property type="project" value="TreeGrafter"/>
</dbReference>
<keyword evidence="5 10" id="KW-0276">Fatty acid metabolism</keyword>
<feature type="transmembrane region" description="Helical" evidence="10">
    <location>
        <begin position="237"/>
        <end position="258"/>
    </location>
</feature>
<organism evidence="11 12">
    <name type="scientific">Rhynocoris fuscipes</name>
    <dbReference type="NCBI Taxonomy" id="488301"/>
    <lineage>
        <taxon>Eukaryota</taxon>
        <taxon>Metazoa</taxon>
        <taxon>Ecdysozoa</taxon>
        <taxon>Arthropoda</taxon>
        <taxon>Hexapoda</taxon>
        <taxon>Insecta</taxon>
        <taxon>Pterygota</taxon>
        <taxon>Neoptera</taxon>
        <taxon>Paraneoptera</taxon>
        <taxon>Hemiptera</taxon>
        <taxon>Heteroptera</taxon>
        <taxon>Panheteroptera</taxon>
        <taxon>Cimicomorpha</taxon>
        <taxon>Reduviidae</taxon>
        <taxon>Harpactorinae</taxon>
        <taxon>Harpactorini</taxon>
        <taxon>Rhynocoris</taxon>
    </lineage>
</organism>
<comment type="subcellular location">
    <subcellularLocation>
        <location evidence="1">Membrane</location>
        <topology evidence="1">Multi-pass membrane protein</topology>
    </subcellularLocation>
</comment>
<keyword evidence="4 10" id="KW-0812">Transmembrane</keyword>
<feature type="transmembrane region" description="Helical" evidence="10">
    <location>
        <begin position="146"/>
        <end position="165"/>
    </location>
</feature>
<evidence type="ECO:0000256" key="10">
    <source>
        <dbReference type="RuleBase" id="RU361115"/>
    </source>
</evidence>
<protein>
    <recommendedName>
        <fullName evidence="10">Elongation of very long chain fatty acids protein</fullName>
        <ecNumber evidence="10">2.3.1.199</ecNumber>
    </recommendedName>
    <alternativeName>
        <fullName evidence="10">Very-long-chain 3-oxoacyl-CoA synthase</fullName>
    </alternativeName>
</protein>
<dbReference type="PANTHER" id="PTHR11157">
    <property type="entry name" value="FATTY ACID ACYL TRANSFERASE-RELATED"/>
    <property type="match status" value="1"/>
</dbReference>
<keyword evidence="9 10" id="KW-0275">Fatty acid biosynthesis</keyword>